<dbReference type="GO" id="GO:0045127">
    <property type="term" value="F:N-acetylglucosamine kinase activity"/>
    <property type="evidence" value="ECO:0007669"/>
    <property type="project" value="UniProtKB-EC"/>
</dbReference>
<dbReference type="InterPro" id="IPR043129">
    <property type="entry name" value="ATPase_NBD"/>
</dbReference>
<dbReference type="Pfam" id="PF13637">
    <property type="entry name" value="Ank_4"/>
    <property type="match status" value="1"/>
</dbReference>
<feature type="domain" description="ATPase BadF/BadG/BcrA/BcrD type" evidence="27">
    <location>
        <begin position="906"/>
        <end position="1136"/>
    </location>
</feature>
<feature type="domain" description="ATP synthase A/B type C-terminal" evidence="29">
    <location>
        <begin position="399"/>
        <end position="463"/>
    </location>
</feature>
<dbReference type="NCBIfam" id="TIGR01040">
    <property type="entry name" value="V-ATPase_V1_B"/>
    <property type="match status" value="1"/>
</dbReference>
<dbReference type="GO" id="GO:0070434">
    <property type="term" value="P:positive regulation of nucleotide-binding oligomerization domain containing 2 signaling pathway"/>
    <property type="evidence" value="ECO:0007669"/>
    <property type="project" value="UniProtKB-ARBA"/>
</dbReference>
<dbReference type="Gene3D" id="3.40.50.12240">
    <property type="match status" value="1"/>
</dbReference>
<dbReference type="Pfam" id="PF12796">
    <property type="entry name" value="Ank_2"/>
    <property type="match status" value="1"/>
</dbReference>
<dbReference type="GO" id="GO:0005524">
    <property type="term" value="F:ATP binding"/>
    <property type="evidence" value="ECO:0007669"/>
    <property type="project" value="UniProtKB-KW"/>
</dbReference>
<dbReference type="PANTHER" id="PTHR43389:SF1">
    <property type="entry name" value="V-TYPE PROTON ATPASE SUBUNIT B, KIDNEY ISOFORM"/>
    <property type="match status" value="1"/>
</dbReference>
<comment type="similarity">
    <text evidence="2">Belongs to the eukaryotic-type N-acetylglucosamine kinase family.</text>
</comment>
<evidence type="ECO:0000256" key="1">
    <source>
        <dbReference type="ARBA" id="ARBA00004878"/>
    </source>
</evidence>
<keyword evidence="16" id="KW-0406">Ion transport</keyword>
<keyword evidence="10" id="KW-0808">Transferase</keyword>
<keyword evidence="7" id="KW-0813">Transport</keyword>
<evidence type="ECO:0000313" key="31">
    <source>
        <dbReference type="Proteomes" id="UP000052978"/>
    </source>
</evidence>
<keyword evidence="14" id="KW-0067">ATP-binding</keyword>
<dbReference type="EC" id="2.7.1.59" evidence="5"/>
<organism evidence="30 31">
    <name type="scientific">Myotis brandtii</name>
    <name type="common">Brandt's bat</name>
    <dbReference type="NCBI Taxonomy" id="109478"/>
    <lineage>
        <taxon>Eukaryota</taxon>
        <taxon>Metazoa</taxon>
        <taxon>Chordata</taxon>
        <taxon>Craniata</taxon>
        <taxon>Vertebrata</taxon>
        <taxon>Euteleostomi</taxon>
        <taxon>Mammalia</taxon>
        <taxon>Eutheria</taxon>
        <taxon>Laurasiatheria</taxon>
        <taxon>Chiroptera</taxon>
        <taxon>Yangochiroptera</taxon>
        <taxon>Vespertilionidae</taxon>
        <taxon>Myotis</taxon>
    </lineage>
</organism>
<evidence type="ECO:0000256" key="20">
    <source>
        <dbReference type="ARBA" id="ARBA00052930"/>
    </source>
</evidence>
<feature type="region of interest" description="Disordered" evidence="25">
    <location>
        <begin position="730"/>
        <end position="752"/>
    </location>
</feature>
<evidence type="ECO:0000256" key="18">
    <source>
        <dbReference type="ARBA" id="ARBA00051853"/>
    </source>
</evidence>
<evidence type="ECO:0000259" key="28">
    <source>
        <dbReference type="Pfam" id="PF02874"/>
    </source>
</evidence>
<proteinExistence type="inferred from homology"/>
<evidence type="ECO:0000256" key="21">
    <source>
        <dbReference type="ARBA" id="ARBA00066377"/>
    </source>
</evidence>
<reference evidence="30 31" key="1">
    <citation type="journal article" date="2013" name="Nat. Commun.">
        <title>Genome analysis reveals insights into physiology and longevity of the Brandt's bat Myotis brandtii.</title>
        <authorList>
            <person name="Seim I."/>
            <person name="Fang X."/>
            <person name="Xiong Z."/>
            <person name="Lobanov A.V."/>
            <person name="Huang Z."/>
            <person name="Ma S."/>
            <person name="Feng Y."/>
            <person name="Turanov A.A."/>
            <person name="Zhu Y."/>
            <person name="Lenz T.L."/>
            <person name="Gerashchenko M.V."/>
            <person name="Fan D."/>
            <person name="Hee Yim S."/>
            <person name="Yao X."/>
            <person name="Jordan D."/>
            <person name="Xiong Y."/>
            <person name="Ma Y."/>
            <person name="Lyapunov A.N."/>
            <person name="Chen G."/>
            <person name="Kulakova O.I."/>
            <person name="Sun Y."/>
            <person name="Lee S.G."/>
            <person name="Bronson R.T."/>
            <person name="Moskalev A.A."/>
            <person name="Sunyaev S.R."/>
            <person name="Zhang G."/>
            <person name="Krogh A."/>
            <person name="Wang J."/>
            <person name="Gladyshev V.N."/>
        </authorList>
    </citation>
    <scope>NUCLEOTIDE SEQUENCE [LARGE SCALE GENOMIC DNA]</scope>
</reference>
<feature type="repeat" description="ANK" evidence="24">
    <location>
        <begin position="553"/>
        <end position="589"/>
    </location>
</feature>
<dbReference type="GO" id="GO:0005737">
    <property type="term" value="C:cytoplasm"/>
    <property type="evidence" value="ECO:0007669"/>
    <property type="project" value="UniProtKB-ARBA"/>
</dbReference>
<sequence>MAMEVDSRPGGLPGSGSDLGAARQHMQAVTRNYITHPRVTYRTVCSVNGPLVVLDQVKFAQYAEIVNFTLPDGTQRSGQVLEVSGSKAIVQVFEGTSGIDARKTTCEFTGDILRSPVSEDMLGRIFNGSGKPIDKGPMVMAEDFLDINGQPINPYNRIYPEEMIQTGISPIDVMNSIARGQKIPIFSAAGLPHNEIAAQICRQAGLVKKSKAVVDYHDDNFAIVFAAMGVNMETARFFKSDFEQNGTMGNVCLFLNLANDPTIERIITPRLALTAAEFLAYQCEKHVLVILTDMSSYAEALREVSAAREEVPGRRGFPGYMYTDLATIYERAGRVSGRGGSITQIPILTMPNDDITHPIPDLTGFITEGQIYVDRQLHNRQIYPPINVLPSLSRLMKSAIGEGMTRKDHGDVSNQLYACYAIGKDVQAMKAVVGEEALTSEDLLYLEFLQKFEKNFINQEQVKKDSWVPRSSSIFRKPSLVQGRLESNNCEWFAAALGHLEWLRFCLNPDLEGILTDNKGFTAIHFAAQKGKLECLQVLVEEYQFPVDLPTKNGQTPLHLVIHKENKNTVLPCVHYLLQHGAALNTQTRNGSTPLHLAAREGLLSCVKLLVENGANVHARDAIGCKPIDYCKIWNHRVCARFLKDAMWKRDKKDFACEMGKLKGLKGQLALMERYYQTECQEEQELLRQADFKKWLHHKPLPRGRSLIHSIEQEPQAPPWAIPISKTPKLSKHFHPSPEEHLQQTPQRKLQPSVTSIPHYMHPTVRQPKPWNISNNPARSPTAQIGSPQGIRLGVHPDPSLEHDFRGFLKIRSDGQGGAHLRTVTGKEVAPVPRLPLEVIVRELYPHVRPCRMKVPQGFHSVSIKDVDRKRYLGDNTFWTDTLAMNLRETFDEAFLATLIGTDKCVERINEMVSRAKQKAGVDPLVPLRSLGLSLSGGEQEDAVRILMEELRDRFPYLSESYVITTDAAGSIATATPDGGIVLISGTGSNCRLINPDGSESGCGGWGHMMGDEGSAYWIAHQAVKIVFDSIDNLEAAPHDIGYVKQAMFSYFQVPDRLGILVHLYRDFDKSRFAGFCRKIAEGAQQGDPLSRYIFRKAGEMLGRHVVAVLPEIDPVLFKGEIGLPILCVGSVWKSWELLKEGFLLALTQGREIQAQNSFSSFTLMKLNHSSALGGASLGARHIGHLLPLDYSVNAVAFYSYTFS</sequence>
<dbReference type="HAMAP" id="MF_00310">
    <property type="entry name" value="ATP_synth_B_arch"/>
    <property type="match status" value="1"/>
</dbReference>
<dbReference type="EMBL" id="KE162504">
    <property type="protein sequence ID" value="EPQ08707.1"/>
    <property type="molecule type" value="Genomic_DNA"/>
</dbReference>
<evidence type="ECO:0000256" key="5">
    <source>
        <dbReference type="ARBA" id="ARBA00012122"/>
    </source>
</evidence>
<comment type="catalytic activity">
    <reaction evidence="19">
        <text>N-acetyl-D-muramoyl-L-alanyl-D-isoglutamine + ATP = 6-O-phospho-N-acetyl-D-muramoyl-L-alanyl-D-isoglutamine + ADP + H(+)</text>
        <dbReference type="Rhea" id="RHEA:75935"/>
        <dbReference type="ChEBI" id="CHEBI:15378"/>
        <dbReference type="ChEBI" id="CHEBI:30616"/>
        <dbReference type="ChEBI" id="CHEBI:155830"/>
        <dbReference type="ChEBI" id="CHEBI:194492"/>
        <dbReference type="ChEBI" id="CHEBI:456216"/>
    </reaction>
    <physiologicalReaction direction="left-to-right" evidence="19">
        <dbReference type="Rhea" id="RHEA:75936"/>
    </physiologicalReaction>
</comment>
<dbReference type="Proteomes" id="UP000052978">
    <property type="component" value="Unassembled WGS sequence"/>
</dbReference>
<feature type="domain" description="ATPase F1/V1/A1 complex alpha/beta subunit nucleotide-binding" evidence="26">
    <location>
        <begin position="167"/>
        <end position="393"/>
    </location>
</feature>
<evidence type="ECO:0000256" key="4">
    <source>
        <dbReference type="ARBA" id="ARBA00011738"/>
    </source>
</evidence>
<evidence type="ECO:0000256" key="24">
    <source>
        <dbReference type="PROSITE-ProRule" id="PRU00023"/>
    </source>
</evidence>
<evidence type="ECO:0000256" key="25">
    <source>
        <dbReference type="SAM" id="MobiDB-lite"/>
    </source>
</evidence>
<dbReference type="GO" id="GO:0009384">
    <property type="term" value="F:N-acylmannosamine kinase activity"/>
    <property type="evidence" value="ECO:0007669"/>
    <property type="project" value="UniProtKB-EC"/>
</dbReference>
<dbReference type="CDD" id="cd24078">
    <property type="entry name" value="ASKHA_NBD_NAGK_meta"/>
    <property type="match status" value="1"/>
</dbReference>
<dbReference type="Pfam" id="PF02874">
    <property type="entry name" value="ATP-synt_ab_N"/>
    <property type="match status" value="1"/>
</dbReference>
<comment type="catalytic activity">
    <reaction evidence="20">
        <text>N-acetyl-D-glucosamine + ATP = N-acetyl-D-glucosamine 6-phosphate + ADP + H(+)</text>
        <dbReference type="Rhea" id="RHEA:17417"/>
        <dbReference type="ChEBI" id="CHEBI:15378"/>
        <dbReference type="ChEBI" id="CHEBI:30616"/>
        <dbReference type="ChEBI" id="CHEBI:57513"/>
        <dbReference type="ChEBI" id="CHEBI:456216"/>
        <dbReference type="ChEBI" id="CHEBI:506227"/>
        <dbReference type="EC" id="2.7.1.59"/>
    </reaction>
    <physiologicalReaction direction="left-to-right" evidence="20">
        <dbReference type="Rhea" id="RHEA:17418"/>
    </physiologicalReaction>
</comment>
<keyword evidence="24" id="KW-0040">ANK repeat</keyword>
<dbReference type="GO" id="GO:0045087">
    <property type="term" value="P:innate immune response"/>
    <property type="evidence" value="ECO:0007669"/>
    <property type="project" value="UniProtKB-KW"/>
</dbReference>
<evidence type="ECO:0000256" key="3">
    <source>
        <dbReference type="ARBA" id="ARBA00008936"/>
    </source>
</evidence>
<dbReference type="InterPro" id="IPR002731">
    <property type="entry name" value="ATPase_BadF"/>
</dbReference>
<dbReference type="InterPro" id="IPR055190">
    <property type="entry name" value="ATP-synt_VA_C"/>
</dbReference>
<dbReference type="InterPro" id="IPR005723">
    <property type="entry name" value="ATPase_V1-cplx_bsu"/>
</dbReference>
<evidence type="ECO:0000256" key="22">
    <source>
        <dbReference type="ARBA" id="ARBA00079862"/>
    </source>
</evidence>
<evidence type="ECO:0000256" key="13">
    <source>
        <dbReference type="ARBA" id="ARBA00022781"/>
    </source>
</evidence>
<evidence type="ECO:0000256" key="12">
    <source>
        <dbReference type="ARBA" id="ARBA00022777"/>
    </source>
</evidence>
<evidence type="ECO:0000313" key="30">
    <source>
        <dbReference type="EMBL" id="EPQ08707.1"/>
    </source>
</evidence>
<dbReference type="FunFam" id="3.40.50.12240:FF:000001">
    <property type="entry name" value="V-type proton ATPase subunit B, brain"/>
    <property type="match status" value="1"/>
</dbReference>
<evidence type="ECO:0000256" key="2">
    <source>
        <dbReference type="ARBA" id="ARBA00006198"/>
    </source>
</evidence>
<dbReference type="PROSITE" id="PS50297">
    <property type="entry name" value="ANK_REP_REGION"/>
    <property type="match status" value="3"/>
</dbReference>
<dbReference type="NCBIfam" id="NF003235">
    <property type="entry name" value="PRK04196.1"/>
    <property type="match status" value="1"/>
</dbReference>
<evidence type="ECO:0000259" key="27">
    <source>
        <dbReference type="Pfam" id="PF01869"/>
    </source>
</evidence>
<keyword evidence="31" id="KW-1185">Reference proteome</keyword>
<evidence type="ECO:0000256" key="17">
    <source>
        <dbReference type="ARBA" id="ARBA00031123"/>
    </source>
</evidence>
<feature type="repeat" description="ANK" evidence="24">
    <location>
        <begin position="519"/>
        <end position="541"/>
    </location>
</feature>
<dbReference type="CDD" id="cd01135">
    <property type="entry name" value="V_A-ATPase_B"/>
    <property type="match status" value="1"/>
</dbReference>
<dbReference type="CDD" id="cd18118">
    <property type="entry name" value="ATP-synt_V_A-type_beta_N"/>
    <property type="match status" value="1"/>
</dbReference>
<dbReference type="GO" id="GO:0046034">
    <property type="term" value="P:ATP metabolic process"/>
    <property type="evidence" value="ECO:0007669"/>
    <property type="project" value="InterPro"/>
</dbReference>
<evidence type="ECO:0000256" key="19">
    <source>
        <dbReference type="ARBA" id="ARBA00052258"/>
    </source>
</evidence>
<feature type="domain" description="ATPase F1/V1/A1 complex alpha/beta subunit N-terminal" evidence="28">
    <location>
        <begin position="44"/>
        <end position="110"/>
    </location>
</feature>
<dbReference type="InterPro" id="IPR022879">
    <property type="entry name" value="V-ATPase_su_B/beta"/>
</dbReference>
<evidence type="ECO:0000259" key="26">
    <source>
        <dbReference type="Pfam" id="PF00006"/>
    </source>
</evidence>
<dbReference type="InterPro" id="IPR027417">
    <property type="entry name" value="P-loop_NTPase"/>
</dbReference>
<evidence type="ECO:0000256" key="11">
    <source>
        <dbReference type="ARBA" id="ARBA00022741"/>
    </source>
</evidence>
<dbReference type="InterPro" id="IPR036770">
    <property type="entry name" value="Ankyrin_rpt-contain_sf"/>
</dbReference>
<dbReference type="InterPro" id="IPR004100">
    <property type="entry name" value="ATPase_F1/V1/A1_a/bsu_N"/>
</dbReference>
<dbReference type="InterPro" id="IPR000194">
    <property type="entry name" value="ATPase_F1/V1/A1_a/bsu_nucl-bd"/>
</dbReference>
<evidence type="ECO:0000259" key="29">
    <source>
        <dbReference type="Pfam" id="PF22919"/>
    </source>
</evidence>
<comment type="pathway">
    <text evidence="1">Amino-sugar metabolism; N-acetylneuraminate degradation.</text>
</comment>
<dbReference type="SUPFAM" id="SSF48403">
    <property type="entry name" value="Ankyrin repeat"/>
    <property type="match status" value="1"/>
</dbReference>
<dbReference type="GO" id="GO:0019262">
    <property type="term" value="P:N-acetylneuraminate catabolic process"/>
    <property type="evidence" value="ECO:0007669"/>
    <property type="project" value="UniProtKB-ARBA"/>
</dbReference>
<dbReference type="EC" id="2.7.1.60" evidence="21"/>
<dbReference type="PRINTS" id="PR01415">
    <property type="entry name" value="ANKYRIN"/>
</dbReference>
<dbReference type="eggNOG" id="KOG1351">
    <property type="taxonomic scope" value="Eukaryota"/>
</dbReference>
<keyword evidence="13" id="KW-0375">Hydrogen ion transport</keyword>
<keyword evidence="9" id="KW-0399">Innate immunity</keyword>
<dbReference type="PANTHER" id="PTHR43389">
    <property type="entry name" value="V-TYPE PROTON ATPASE SUBUNIT B"/>
    <property type="match status" value="1"/>
</dbReference>
<dbReference type="GO" id="GO:0033180">
    <property type="term" value="C:proton-transporting V-type ATPase, V1 domain"/>
    <property type="evidence" value="ECO:0007669"/>
    <property type="project" value="InterPro"/>
</dbReference>
<comment type="catalytic activity">
    <reaction evidence="18">
        <text>aldehydo-N-acetyl-D-mannosamine + ATP = aldehydo-N-acetyl-D-mannosamine 6-phosphate + ADP + H(+)</text>
        <dbReference type="Rhea" id="RHEA:25253"/>
        <dbReference type="ChEBI" id="CHEBI:15378"/>
        <dbReference type="ChEBI" id="CHEBI:17122"/>
        <dbReference type="ChEBI" id="CHEBI:30616"/>
        <dbReference type="ChEBI" id="CHEBI:58557"/>
        <dbReference type="ChEBI" id="CHEBI:456216"/>
        <dbReference type="EC" id="2.7.1.60"/>
    </reaction>
    <physiologicalReaction direction="left-to-right" evidence="18">
        <dbReference type="Rhea" id="RHEA:25254"/>
    </physiologicalReaction>
</comment>
<dbReference type="Gene3D" id="1.25.40.20">
    <property type="entry name" value="Ankyrin repeat-containing domain"/>
    <property type="match status" value="1"/>
</dbReference>
<evidence type="ECO:0000256" key="7">
    <source>
        <dbReference type="ARBA" id="ARBA00022448"/>
    </source>
</evidence>
<evidence type="ECO:0000256" key="8">
    <source>
        <dbReference type="ARBA" id="ARBA00022553"/>
    </source>
</evidence>
<keyword evidence="12" id="KW-0418">Kinase</keyword>
<name>S7PKS0_MYOBR</name>
<keyword evidence="8" id="KW-0597">Phosphoprotein</keyword>
<gene>
    <name evidence="30" type="ORF">D623_10023135</name>
</gene>
<dbReference type="Pfam" id="PF01869">
    <property type="entry name" value="BcrAD_BadFG"/>
    <property type="match status" value="1"/>
</dbReference>
<dbReference type="FunFam" id="3.30.420.40:FF:000120">
    <property type="entry name" value="N-acetyl-D-glucosamine kinase isoform X1"/>
    <property type="match status" value="1"/>
</dbReference>
<dbReference type="PROSITE" id="PS00152">
    <property type="entry name" value="ATPASE_ALPHA_BETA"/>
    <property type="match status" value="1"/>
</dbReference>
<dbReference type="Pfam" id="PF00006">
    <property type="entry name" value="ATP-synt_ab"/>
    <property type="match status" value="1"/>
</dbReference>
<dbReference type="InterPro" id="IPR002110">
    <property type="entry name" value="Ankyrin_rpt"/>
</dbReference>
<accession>S7PKS0</accession>
<dbReference type="AlphaFoldDB" id="S7PKS0"/>
<dbReference type="SUPFAM" id="SSF52540">
    <property type="entry name" value="P-loop containing nucleoside triphosphate hydrolases"/>
    <property type="match status" value="1"/>
</dbReference>
<dbReference type="GO" id="GO:0160047">
    <property type="term" value="F:muramyl dipeptide kinase activity"/>
    <property type="evidence" value="ECO:0007669"/>
    <property type="project" value="UniProtKB-ARBA"/>
</dbReference>
<evidence type="ECO:0000256" key="10">
    <source>
        <dbReference type="ARBA" id="ARBA00022679"/>
    </source>
</evidence>
<evidence type="ECO:0000256" key="15">
    <source>
        <dbReference type="ARBA" id="ARBA00022859"/>
    </source>
</evidence>
<dbReference type="GO" id="GO:0046961">
    <property type="term" value="F:proton-transporting ATPase activity, rotational mechanism"/>
    <property type="evidence" value="ECO:0007669"/>
    <property type="project" value="InterPro"/>
</dbReference>
<evidence type="ECO:0000256" key="16">
    <source>
        <dbReference type="ARBA" id="ARBA00023065"/>
    </source>
</evidence>
<evidence type="ECO:0000256" key="23">
    <source>
        <dbReference type="ARBA" id="ARBA00082098"/>
    </source>
</evidence>
<dbReference type="SMART" id="SM00248">
    <property type="entry name" value="ANK"/>
    <property type="match status" value="3"/>
</dbReference>
<evidence type="ECO:0000256" key="6">
    <source>
        <dbReference type="ARBA" id="ARBA00014974"/>
    </source>
</evidence>
<comment type="subunit">
    <text evidence="4">Homodimer.</text>
</comment>
<dbReference type="PROSITE" id="PS50088">
    <property type="entry name" value="ANK_REPEAT"/>
    <property type="match status" value="3"/>
</dbReference>
<keyword evidence="11" id="KW-0547">Nucleotide-binding</keyword>
<dbReference type="InterPro" id="IPR020003">
    <property type="entry name" value="ATPase_a/bsu_AS"/>
</dbReference>
<feature type="repeat" description="ANK" evidence="24">
    <location>
        <begin position="590"/>
        <end position="622"/>
    </location>
</feature>
<dbReference type="GO" id="GO:0006044">
    <property type="term" value="P:N-acetylglucosamine metabolic process"/>
    <property type="evidence" value="ECO:0007669"/>
    <property type="project" value="UniProtKB-ARBA"/>
</dbReference>
<dbReference type="GO" id="GO:0007035">
    <property type="term" value="P:vacuolar acidification"/>
    <property type="evidence" value="ECO:0007669"/>
    <property type="project" value="TreeGrafter"/>
</dbReference>
<keyword evidence="15" id="KW-0391">Immunity</keyword>
<dbReference type="Gene3D" id="3.30.420.40">
    <property type="match status" value="1"/>
</dbReference>
<feature type="compositionally biased region" description="Polar residues" evidence="25">
    <location>
        <begin position="743"/>
        <end position="752"/>
    </location>
</feature>
<feature type="region of interest" description="Disordered" evidence="25">
    <location>
        <begin position="1"/>
        <end position="21"/>
    </location>
</feature>
<evidence type="ECO:0000256" key="14">
    <source>
        <dbReference type="ARBA" id="ARBA00022840"/>
    </source>
</evidence>
<evidence type="ECO:0000256" key="9">
    <source>
        <dbReference type="ARBA" id="ARBA00022588"/>
    </source>
</evidence>
<comment type="similarity">
    <text evidence="3">Belongs to the ATPase alpha/beta chains family.</text>
</comment>
<protein>
    <recommendedName>
        <fullName evidence="6">N-acetyl-D-glucosamine kinase</fullName>
        <ecNumber evidence="5">2.7.1.59</ecNumber>
        <ecNumber evidence="21">2.7.1.60</ecNumber>
    </recommendedName>
    <alternativeName>
        <fullName evidence="17">GlcNAc kinase</fullName>
    </alternativeName>
    <alternativeName>
        <fullName evidence="23">Muramyl dipeptide kinase</fullName>
    </alternativeName>
    <alternativeName>
        <fullName evidence="22">N-acetyl-D-mannosamine kinase</fullName>
    </alternativeName>
</protein>
<dbReference type="Pfam" id="PF22919">
    <property type="entry name" value="ATP-synt_VA_C"/>
    <property type="match status" value="1"/>
</dbReference>
<dbReference type="SUPFAM" id="SSF53067">
    <property type="entry name" value="Actin-like ATPase domain"/>
    <property type="match status" value="2"/>
</dbReference>